<sequence>GFRTGVLANTWVDDTSGRSRTAALQEQLRSHFDLVVESCRVGAAEPDPGIFSYALEELQARPQEV</sequence>
<organism evidence="1 2">
    <name type="scientific">Urocynchramus pylzowi</name>
    <dbReference type="NCBI Taxonomy" id="571890"/>
    <lineage>
        <taxon>Eukaryota</taxon>
        <taxon>Metazoa</taxon>
        <taxon>Chordata</taxon>
        <taxon>Craniata</taxon>
        <taxon>Vertebrata</taxon>
        <taxon>Euteleostomi</taxon>
        <taxon>Archelosauria</taxon>
        <taxon>Archosauria</taxon>
        <taxon>Dinosauria</taxon>
        <taxon>Saurischia</taxon>
        <taxon>Theropoda</taxon>
        <taxon>Coelurosauria</taxon>
        <taxon>Aves</taxon>
        <taxon>Neognathae</taxon>
        <taxon>Neoaves</taxon>
        <taxon>Telluraves</taxon>
        <taxon>Australaves</taxon>
        <taxon>Passeriformes</taxon>
        <taxon>Passeroidea</taxon>
        <taxon>Fringillidae</taxon>
        <taxon>Urocynchramus</taxon>
    </lineage>
</organism>
<gene>
    <name evidence="1" type="primary">Ephx2</name>
    <name evidence="1" type="ORF">UROPYL_R01457</name>
</gene>
<proteinExistence type="predicted"/>
<dbReference type="PANTHER" id="PTHR47829">
    <property type="entry name" value="HYDROLASE, PUTATIVE (AFU_ORTHOLOGUE AFUA_1G12880)-RELATED"/>
    <property type="match status" value="1"/>
</dbReference>
<dbReference type="EMBL" id="VZRH01011894">
    <property type="protein sequence ID" value="NWU04744.1"/>
    <property type="molecule type" value="Genomic_DNA"/>
</dbReference>
<feature type="non-terminal residue" evidence="1">
    <location>
        <position position="1"/>
    </location>
</feature>
<dbReference type="Gene3D" id="3.40.50.1000">
    <property type="entry name" value="HAD superfamily/HAD-like"/>
    <property type="match status" value="1"/>
</dbReference>
<accession>A0A7K5TKC0</accession>
<reference evidence="1 2" key="1">
    <citation type="submission" date="2019-09" db="EMBL/GenBank/DDBJ databases">
        <title>Bird 10,000 Genomes (B10K) Project - Family phase.</title>
        <authorList>
            <person name="Zhang G."/>
        </authorList>
    </citation>
    <scope>NUCLEOTIDE SEQUENCE [LARGE SCALE GENOMIC DNA]</scope>
    <source>
        <strain evidence="1">B10K-DU-012-38</strain>
        <tissue evidence="1">Muscle</tissue>
    </source>
</reference>
<keyword evidence="1" id="KW-0378">Hydrolase</keyword>
<dbReference type="PANTHER" id="PTHR47829:SF1">
    <property type="entry name" value="HAD FAMILY PHOSPHATASE"/>
    <property type="match status" value="1"/>
</dbReference>
<dbReference type="AlphaFoldDB" id="A0A7K5TKC0"/>
<feature type="non-terminal residue" evidence="1">
    <location>
        <position position="65"/>
    </location>
</feature>
<dbReference type="InterPro" id="IPR052898">
    <property type="entry name" value="ACAD10-like"/>
</dbReference>
<name>A0A7K5TKC0_9FRIN</name>
<keyword evidence="2" id="KW-1185">Reference proteome</keyword>
<dbReference type="SUPFAM" id="SSF56784">
    <property type="entry name" value="HAD-like"/>
    <property type="match status" value="1"/>
</dbReference>
<evidence type="ECO:0000313" key="1">
    <source>
        <dbReference type="EMBL" id="NWU04744.1"/>
    </source>
</evidence>
<protein>
    <submittedName>
        <fullName evidence="1">HYES hydrolase</fullName>
    </submittedName>
</protein>
<dbReference type="Proteomes" id="UP000524542">
    <property type="component" value="Unassembled WGS sequence"/>
</dbReference>
<dbReference type="Pfam" id="PF00702">
    <property type="entry name" value="Hydrolase"/>
    <property type="match status" value="1"/>
</dbReference>
<dbReference type="InterPro" id="IPR023214">
    <property type="entry name" value="HAD_sf"/>
</dbReference>
<dbReference type="InterPro" id="IPR036412">
    <property type="entry name" value="HAD-like_sf"/>
</dbReference>
<dbReference type="GO" id="GO:0016787">
    <property type="term" value="F:hydrolase activity"/>
    <property type="evidence" value="ECO:0007669"/>
    <property type="project" value="UniProtKB-KW"/>
</dbReference>
<evidence type="ECO:0000313" key="2">
    <source>
        <dbReference type="Proteomes" id="UP000524542"/>
    </source>
</evidence>
<comment type="caution">
    <text evidence="1">The sequence shown here is derived from an EMBL/GenBank/DDBJ whole genome shotgun (WGS) entry which is preliminary data.</text>
</comment>